<dbReference type="VEuPathDB" id="FungiDB:YALI1_B05404g"/>
<dbReference type="GO" id="GO:0022857">
    <property type="term" value="F:transmembrane transporter activity"/>
    <property type="evidence" value="ECO:0007669"/>
    <property type="project" value="InterPro"/>
</dbReference>
<evidence type="ECO:0000259" key="3">
    <source>
        <dbReference type="PROSITE" id="PS50850"/>
    </source>
</evidence>
<dbReference type="KEGG" id="yli:2907206"/>
<dbReference type="CDD" id="cd17352">
    <property type="entry name" value="MFS_MCT_SLC16"/>
    <property type="match status" value="1"/>
</dbReference>
<dbReference type="InterPro" id="IPR036259">
    <property type="entry name" value="MFS_trans_sf"/>
</dbReference>
<dbReference type="Proteomes" id="UP000182444">
    <property type="component" value="Chromosome 1B"/>
</dbReference>
<evidence type="ECO:0000313" key="6">
    <source>
        <dbReference type="Proteomes" id="UP000182444"/>
    </source>
</evidence>
<comment type="subcellular location">
    <subcellularLocation>
        <location evidence="1">Membrane</location>
        <topology evidence="1">Multi-pass membrane protein</topology>
    </subcellularLocation>
</comment>
<dbReference type="Gene3D" id="1.20.1250.20">
    <property type="entry name" value="MFS general substrate transporter like domains"/>
    <property type="match status" value="2"/>
</dbReference>
<dbReference type="InterPro" id="IPR011701">
    <property type="entry name" value="MFS"/>
</dbReference>
<dbReference type="Proteomes" id="UP000256601">
    <property type="component" value="Unassembled WGS sequence"/>
</dbReference>
<dbReference type="InterPro" id="IPR020846">
    <property type="entry name" value="MFS_dom"/>
</dbReference>
<dbReference type="InterPro" id="IPR050327">
    <property type="entry name" value="Proton-linked_MCT"/>
</dbReference>
<protein>
    <submittedName>
        <fullName evidence="5">Major facilitator superfamily domain-containing protein</fullName>
    </submittedName>
</protein>
<sequence>METISHVTRVLSKQFDAASSTPEINSSTIELGPTEAHVLQRHEVAELVPDSSSDYQDEDKGLEFPEGGWMAWRVTLGSFFGLFVVLGVINAVGAIQAYVEENQLAQLPSSTVAWIFSINTFMTYFFSIQCGQLFDMYGPYPLLAVGSFLIVLGFMLTSLCQQFWQFVVCFGIVCGLGSSICLTPAVAIIGDWFKAKRGTATGAATIGGSLGGAVIPIMLRSMYSSVGYAWAVRTLGFLSLGCMAICIWLVKPRFERAHEKNGRTFWQLYVTDVLDFRCLKDKRFAALCFAATFSEIALLISLTFFTSFCLKSGMSQNYSYILLTIMNAVGMVGRYLPAWISDRLGRFNTMIIMTLGASLAMWIMWLPFGTHRGALTAFAVVYGFFTGSILSLIPVCCGQISKTSEYGRRYGVMNFFIAFGALGGVPISGALIFDTNYDYLIIFNAILSTIGCLGWILARTACVKFKICKV</sequence>
<dbReference type="OrthoDB" id="6509908at2759"/>
<dbReference type="GO" id="GO:0016020">
    <property type="term" value="C:membrane"/>
    <property type="evidence" value="ECO:0007669"/>
    <property type="project" value="UniProtKB-SubCell"/>
</dbReference>
<feature type="domain" description="Major facilitator superfamily (MFS) profile" evidence="3">
    <location>
        <begin position="70"/>
        <end position="463"/>
    </location>
</feature>
<dbReference type="PANTHER" id="PTHR11360">
    <property type="entry name" value="MONOCARBOXYLATE TRANSPORTER"/>
    <property type="match status" value="1"/>
</dbReference>
<comment type="similarity">
    <text evidence="2">Belongs to the major facilitator superfamily. Monocarboxylate porter (TC 2.A.1.13) family.</text>
</comment>
<evidence type="ECO:0000313" key="5">
    <source>
        <dbReference type="EMBL" id="RDW27075.1"/>
    </source>
</evidence>
<dbReference type="EMBL" id="CP017554">
    <property type="protein sequence ID" value="AOW01187.1"/>
    <property type="molecule type" value="Genomic_DNA"/>
</dbReference>
<dbReference type="eggNOG" id="KOG2504">
    <property type="taxonomic scope" value="Eukaryota"/>
</dbReference>
<organism evidence="4 6">
    <name type="scientific">Yarrowia lipolytica</name>
    <name type="common">Candida lipolytica</name>
    <dbReference type="NCBI Taxonomy" id="4952"/>
    <lineage>
        <taxon>Eukaryota</taxon>
        <taxon>Fungi</taxon>
        <taxon>Dikarya</taxon>
        <taxon>Ascomycota</taxon>
        <taxon>Saccharomycotina</taxon>
        <taxon>Dipodascomycetes</taxon>
        <taxon>Dipodascales</taxon>
        <taxon>Dipodascales incertae sedis</taxon>
        <taxon>Yarrowia</taxon>
    </lineage>
</organism>
<evidence type="ECO:0000313" key="7">
    <source>
        <dbReference type="Proteomes" id="UP000256601"/>
    </source>
</evidence>
<evidence type="ECO:0000256" key="1">
    <source>
        <dbReference type="ARBA" id="ARBA00004141"/>
    </source>
</evidence>
<dbReference type="SUPFAM" id="SSF103473">
    <property type="entry name" value="MFS general substrate transporter"/>
    <property type="match status" value="1"/>
</dbReference>
<proteinExistence type="inferred from homology"/>
<dbReference type="AlphaFoldDB" id="A0A1H6Q428"/>
<name>A0A1H6Q428_YARLL</name>
<evidence type="ECO:0000256" key="2">
    <source>
        <dbReference type="ARBA" id="ARBA00006727"/>
    </source>
</evidence>
<dbReference type="RefSeq" id="XP_002143003.1">
    <property type="nucleotide sequence ID" value="XM_002142967.1"/>
</dbReference>
<gene>
    <name evidence="5" type="ORF">B0I71DRAFT_129798</name>
    <name evidence="4" type="ORF">YALI1_B05404g</name>
</gene>
<dbReference type="PANTHER" id="PTHR11360:SF177">
    <property type="entry name" value="RIBOFLAVIN TRANSPORTER MCH5"/>
    <property type="match status" value="1"/>
</dbReference>
<reference evidence="5 7" key="2">
    <citation type="submission" date="2018-07" db="EMBL/GenBank/DDBJ databases">
        <title>Draft Genome Assemblies for Five Robust Yarrowia lipolytica Strains Exhibiting High Lipid Production and Pentose Sugar Utilization and Sugar Alcohol Secretion from Undetoxified Lignocellulosic Biomass Hydrolysates.</title>
        <authorList>
            <consortium name="DOE Joint Genome Institute"/>
            <person name="Walker C."/>
            <person name="Ryu S."/>
            <person name="Na H."/>
            <person name="Zane M."/>
            <person name="LaButti K."/>
            <person name="Lipzen A."/>
            <person name="Haridas S."/>
            <person name="Barry K."/>
            <person name="Grigoriev I.V."/>
            <person name="Quarterman J."/>
            <person name="Slininger P."/>
            <person name="Dien B."/>
            <person name="Trinh C.T."/>
        </authorList>
    </citation>
    <scope>NUCLEOTIDE SEQUENCE [LARGE SCALE GENOMIC DNA]</scope>
    <source>
        <strain evidence="5 7">YB392</strain>
    </source>
</reference>
<dbReference type="EMBL" id="KZ858969">
    <property type="protein sequence ID" value="RDW27075.1"/>
    <property type="molecule type" value="Genomic_DNA"/>
</dbReference>
<dbReference type="PROSITE" id="PS50850">
    <property type="entry name" value="MFS"/>
    <property type="match status" value="1"/>
</dbReference>
<dbReference type="Pfam" id="PF07690">
    <property type="entry name" value="MFS_1"/>
    <property type="match status" value="1"/>
</dbReference>
<dbReference type="OMA" id="TFFCGVQ"/>
<dbReference type="GeneID" id="2907206"/>
<reference evidence="4 6" key="1">
    <citation type="journal article" date="2016" name="PLoS ONE">
        <title>Sequence Assembly of Yarrowia lipolytica Strain W29/CLIB89 Shows Transposable Element Diversity.</title>
        <authorList>
            <person name="Magnan C."/>
            <person name="Yu J."/>
            <person name="Chang I."/>
            <person name="Jahn E."/>
            <person name="Kanomata Y."/>
            <person name="Wu J."/>
            <person name="Zeller M."/>
            <person name="Oakes M."/>
            <person name="Baldi P."/>
            <person name="Sandmeyer S."/>
        </authorList>
    </citation>
    <scope>NUCLEOTIDE SEQUENCE [LARGE SCALE GENOMIC DNA]</scope>
    <source>
        <strain evidence="4">CLIB89</strain>
        <strain evidence="6">CLIB89(W29)</strain>
    </source>
</reference>
<evidence type="ECO:0000313" key="4">
    <source>
        <dbReference type="EMBL" id="AOW01187.1"/>
    </source>
</evidence>
<dbReference type="VEuPathDB" id="FungiDB:YALI0_B04004g"/>
<dbReference type="GO" id="GO:0032218">
    <property type="term" value="P:riboflavin transport"/>
    <property type="evidence" value="ECO:0007669"/>
    <property type="project" value="TreeGrafter"/>
</dbReference>
<accession>A0A1H6Q428</accession>